<keyword evidence="4" id="KW-0564">Palmitate</keyword>
<dbReference type="STRING" id="1524254.PHACT_07420"/>
<evidence type="ECO:0000256" key="4">
    <source>
        <dbReference type="RuleBase" id="RU362097"/>
    </source>
</evidence>
<protein>
    <recommendedName>
        <fullName evidence="7">RND transporter</fullName>
    </recommendedName>
</protein>
<keyword evidence="3" id="KW-0998">Cell outer membrane</keyword>
<dbReference type="PROSITE" id="PS51257">
    <property type="entry name" value="PROKAR_LIPOPROTEIN"/>
    <property type="match status" value="1"/>
</dbReference>
<keyword evidence="4" id="KW-0812">Transmembrane</keyword>
<dbReference type="Proteomes" id="UP000175669">
    <property type="component" value="Unassembled WGS sequence"/>
</dbReference>
<gene>
    <name evidence="5" type="ORF">PHACT_07420</name>
</gene>
<reference evidence="6" key="1">
    <citation type="submission" date="2016-07" db="EMBL/GenBank/DDBJ databases">
        <authorList>
            <person name="Florea S."/>
            <person name="Webb J.S."/>
            <person name="Jaromczyk J."/>
            <person name="Schardl C.L."/>
        </authorList>
    </citation>
    <scope>NUCLEOTIDE SEQUENCE [LARGE SCALE GENOMIC DNA]</scope>
    <source>
        <strain evidence="6">KCTC 42131</strain>
    </source>
</reference>
<dbReference type="NCBIfam" id="TIGR01845">
    <property type="entry name" value="outer_NodT"/>
    <property type="match status" value="1"/>
</dbReference>
<evidence type="ECO:0000256" key="2">
    <source>
        <dbReference type="ARBA" id="ARBA00022452"/>
    </source>
</evidence>
<dbReference type="SUPFAM" id="SSF56954">
    <property type="entry name" value="Outer membrane efflux proteins (OEP)"/>
    <property type="match status" value="1"/>
</dbReference>
<comment type="caution">
    <text evidence="5">The sequence shown here is derived from an EMBL/GenBank/DDBJ whole genome shotgun (WGS) entry which is preliminary data.</text>
</comment>
<dbReference type="GO" id="GO:0009279">
    <property type="term" value="C:cell outer membrane"/>
    <property type="evidence" value="ECO:0007669"/>
    <property type="project" value="UniProtKB-SubCell"/>
</dbReference>
<organism evidence="5 6">
    <name type="scientific">Pseudohongiella acticola</name>
    <dbReference type="NCBI Taxonomy" id="1524254"/>
    <lineage>
        <taxon>Bacteria</taxon>
        <taxon>Pseudomonadati</taxon>
        <taxon>Pseudomonadota</taxon>
        <taxon>Gammaproteobacteria</taxon>
        <taxon>Pseudomonadales</taxon>
        <taxon>Pseudohongiellaceae</taxon>
        <taxon>Pseudohongiella</taxon>
    </lineage>
</organism>
<dbReference type="InterPro" id="IPR003423">
    <property type="entry name" value="OMP_efflux"/>
</dbReference>
<dbReference type="Gene3D" id="1.20.1600.10">
    <property type="entry name" value="Outer membrane efflux proteins (OEP)"/>
    <property type="match status" value="1"/>
</dbReference>
<dbReference type="InterPro" id="IPR010131">
    <property type="entry name" value="MdtP/NodT-like"/>
</dbReference>
<comment type="similarity">
    <text evidence="1 4">Belongs to the outer membrane factor (OMF) (TC 1.B.17) family.</text>
</comment>
<dbReference type="PANTHER" id="PTHR30203:SF33">
    <property type="entry name" value="BLR4455 PROTEIN"/>
    <property type="match status" value="1"/>
</dbReference>
<evidence type="ECO:0000256" key="1">
    <source>
        <dbReference type="ARBA" id="ARBA00007613"/>
    </source>
</evidence>
<sequence>MKNDFLKPLFIALFFTGCSTTDLPELAPGDLPTQWQAAAASTAREWPDQNWWTEFDNEELSSYLEQVKSNNFDLAINDRNLTSAQILLRDAGFDLLPNPVVSISTQPSYSEVRVDGETQRGSSGSDLVLGVAASYTNILSKPAIYDEELADYDYRVAQAADVSLNTFSTAASVYFQLLLTRDRIEFTEQNVENAQTIYEIAQARVDSGVAVPIEALQQQISLEQQRISLQNLRQDEISLRGSLALLSGQSMQGFNLDGTTLDAIAIPDIQPGLPSELLSRRPDLVLAEADLRSARANVDVVKTSFLPQISLTASGSTSSSSLSALVANPDSVIALSSSIAQVLLDNGQRGRNIDLATLTLENSLSRYRAAVINAFNEIEIILGNVAFLAAQSEVAIRNLDAAEESFRIAELRYQEGVVDFETVLNTQNVLFQTRSSYLDSKLAQLNVAVALYQALGGGWEVAERSAI</sequence>
<dbReference type="EMBL" id="MASR01000001">
    <property type="protein sequence ID" value="OFE12987.1"/>
    <property type="molecule type" value="Genomic_DNA"/>
</dbReference>
<proteinExistence type="inferred from homology"/>
<dbReference type="OrthoDB" id="9770517at2"/>
<dbReference type="Gene3D" id="2.20.200.10">
    <property type="entry name" value="Outer membrane efflux proteins (OEP)"/>
    <property type="match status" value="1"/>
</dbReference>
<dbReference type="AlphaFoldDB" id="A0A1E8CL49"/>
<evidence type="ECO:0008006" key="7">
    <source>
        <dbReference type="Google" id="ProtNLM"/>
    </source>
</evidence>
<comment type="subcellular location">
    <subcellularLocation>
        <location evidence="4">Cell outer membrane</location>
        <topology evidence="4">Lipid-anchor</topology>
    </subcellularLocation>
</comment>
<dbReference type="PANTHER" id="PTHR30203">
    <property type="entry name" value="OUTER MEMBRANE CATION EFFLUX PROTEIN"/>
    <property type="match status" value="1"/>
</dbReference>
<accession>A0A1E8CL49</accession>
<keyword evidence="6" id="KW-1185">Reference proteome</keyword>
<dbReference type="RefSeq" id="WP_070116596.1">
    <property type="nucleotide sequence ID" value="NZ_MASR01000001.1"/>
</dbReference>
<evidence type="ECO:0000313" key="5">
    <source>
        <dbReference type="EMBL" id="OFE12987.1"/>
    </source>
</evidence>
<evidence type="ECO:0000256" key="3">
    <source>
        <dbReference type="ARBA" id="ARBA00023237"/>
    </source>
</evidence>
<keyword evidence="4" id="KW-0472">Membrane</keyword>
<dbReference type="GO" id="GO:0015562">
    <property type="term" value="F:efflux transmembrane transporter activity"/>
    <property type="evidence" value="ECO:0007669"/>
    <property type="project" value="InterPro"/>
</dbReference>
<evidence type="ECO:0000313" key="6">
    <source>
        <dbReference type="Proteomes" id="UP000175669"/>
    </source>
</evidence>
<dbReference type="Pfam" id="PF02321">
    <property type="entry name" value="OEP"/>
    <property type="match status" value="2"/>
</dbReference>
<keyword evidence="4" id="KW-0449">Lipoprotein</keyword>
<name>A0A1E8CL49_9GAMM</name>
<keyword evidence="2 4" id="KW-1134">Transmembrane beta strand</keyword>